<organism evidence="5 6">
    <name type="scientific">Sphingomonas limnosediminicola</name>
    <dbReference type="NCBI Taxonomy" id="940133"/>
    <lineage>
        <taxon>Bacteria</taxon>
        <taxon>Pseudomonadati</taxon>
        <taxon>Pseudomonadota</taxon>
        <taxon>Alphaproteobacteria</taxon>
        <taxon>Sphingomonadales</taxon>
        <taxon>Sphingomonadaceae</taxon>
        <taxon>Sphingomonas</taxon>
    </lineage>
</organism>
<evidence type="ECO:0000256" key="1">
    <source>
        <dbReference type="ARBA" id="ARBA00005771"/>
    </source>
</evidence>
<feature type="region of interest" description="Disordered" evidence="3">
    <location>
        <begin position="244"/>
        <end position="263"/>
    </location>
</feature>
<dbReference type="RefSeq" id="WP_344697728.1">
    <property type="nucleotide sequence ID" value="NZ_BAABBM010000001.1"/>
</dbReference>
<evidence type="ECO:0000313" key="6">
    <source>
        <dbReference type="Proteomes" id="UP001500827"/>
    </source>
</evidence>
<accession>A0ABP7KQX4</accession>
<evidence type="ECO:0000256" key="2">
    <source>
        <dbReference type="ARBA" id="ARBA00022679"/>
    </source>
</evidence>
<keyword evidence="6" id="KW-1185">Reference proteome</keyword>
<dbReference type="InterPro" id="IPR027417">
    <property type="entry name" value="P-loop_NTPase"/>
</dbReference>
<dbReference type="InterPro" id="IPR000863">
    <property type="entry name" value="Sulfotransferase_dom"/>
</dbReference>
<reference evidence="6" key="1">
    <citation type="journal article" date="2019" name="Int. J. Syst. Evol. Microbiol.">
        <title>The Global Catalogue of Microorganisms (GCM) 10K type strain sequencing project: providing services to taxonomists for standard genome sequencing and annotation.</title>
        <authorList>
            <consortium name="The Broad Institute Genomics Platform"/>
            <consortium name="The Broad Institute Genome Sequencing Center for Infectious Disease"/>
            <person name="Wu L."/>
            <person name="Ma J."/>
        </authorList>
    </citation>
    <scope>NUCLEOTIDE SEQUENCE [LARGE SCALE GENOMIC DNA]</scope>
    <source>
        <strain evidence="6">JCM 17543</strain>
    </source>
</reference>
<dbReference type="Gene3D" id="3.40.50.300">
    <property type="entry name" value="P-loop containing nucleotide triphosphate hydrolases"/>
    <property type="match status" value="1"/>
</dbReference>
<feature type="domain" description="Sulfotransferase" evidence="4">
    <location>
        <begin position="44"/>
        <end position="286"/>
    </location>
</feature>
<gene>
    <name evidence="5" type="ORF">GCM10022276_00930</name>
</gene>
<protein>
    <submittedName>
        <fullName evidence="5">Sulfotransferase domain-containing protein</fullName>
    </submittedName>
</protein>
<comment type="caution">
    <text evidence="5">The sequence shown here is derived from an EMBL/GenBank/DDBJ whole genome shotgun (WGS) entry which is preliminary data.</text>
</comment>
<comment type="similarity">
    <text evidence="1">Belongs to the sulfotransferase 1 family.</text>
</comment>
<dbReference type="EMBL" id="BAABBM010000001">
    <property type="protein sequence ID" value="GAA3885739.1"/>
    <property type="molecule type" value="Genomic_DNA"/>
</dbReference>
<evidence type="ECO:0000259" key="4">
    <source>
        <dbReference type="Pfam" id="PF00685"/>
    </source>
</evidence>
<dbReference type="PANTHER" id="PTHR11783">
    <property type="entry name" value="SULFOTRANSFERASE SULT"/>
    <property type="match status" value="1"/>
</dbReference>
<name>A0ABP7KQX4_9SPHN</name>
<dbReference type="SUPFAM" id="SSF52540">
    <property type="entry name" value="P-loop containing nucleoside triphosphate hydrolases"/>
    <property type="match status" value="1"/>
</dbReference>
<dbReference type="Proteomes" id="UP001500827">
    <property type="component" value="Unassembled WGS sequence"/>
</dbReference>
<keyword evidence="2" id="KW-0808">Transferase</keyword>
<evidence type="ECO:0000256" key="3">
    <source>
        <dbReference type="SAM" id="MobiDB-lite"/>
    </source>
</evidence>
<evidence type="ECO:0000313" key="5">
    <source>
        <dbReference type="EMBL" id="GAA3885739.1"/>
    </source>
</evidence>
<dbReference type="Pfam" id="PF00685">
    <property type="entry name" value="Sulfotransfer_1"/>
    <property type="match status" value="1"/>
</dbReference>
<proteinExistence type="inferred from homology"/>
<sequence>MPSRSNLSYYAKRGTALVLGLIAGSAALRLKRDLRDSAYLAQADAVVVSYPKSGRTFVRAMLARLFRRQYGIDERRLLEFADLRGAKAGVPRLLFTHAGDTMRRPEEIQLDKRAYAHTKVILIARHPGDIAVSRYHHLKYRSRDKARKKLAERQLDEFVWVDQGGIPSIVKFLNDFAELDREHQNVTIVRYEDFLAQPEATLATVAKAIGLSAGSEDIADAVAFGSIENLKRLEQDRYFTSSRLRRSKKGDEKSGKVRKGGSGGFRKVLGAREARHIDEYVKQNLDSVFGY</sequence>